<reference evidence="1" key="1">
    <citation type="submission" date="2013-03" db="EMBL/GenBank/DDBJ databases">
        <title>Immune-Related transcriptome of Coptotermes formosanus Shiraki workers: the defense mechanism.</title>
        <authorList>
            <person name="Hussain A."/>
            <person name="Li Y.F."/>
            <person name="Wen S.Y."/>
        </authorList>
    </citation>
    <scope>NUCLEOTIDE SEQUENCE</scope>
</reference>
<sequence length="85" mass="9737">MGWASDRSAGWVSMVSRVQGHRARTRRKPADEAARSWVRRCLTRGHWPTRVGRDAECLRASWQKCHTVSDISFLVDWAGGSVRDR</sequence>
<protein>
    <submittedName>
        <fullName evidence="1">Uncharacterized protein</fullName>
    </submittedName>
</protein>
<dbReference type="AlphaFoldDB" id="R4V4D3"/>
<evidence type="ECO:0000313" key="1">
    <source>
        <dbReference type="EMBL" id="AGM32713.1"/>
    </source>
</evidence>
<proteinExistence type="evidence at transcript level"/>
<organism evidence="1">
    <name type="scientific">Coptotermes formosanus</name>
    <name type="common">Formosan subterranean termite</name>
    <dbReference type="NCBI Taxonomy" id="36987"/>
    <lineage>
        <taxon>Eukaryota</taxon>
        <taxon>Metazoa</taxon>
        <taxon>Ecdysozoa</taxon>
        <taxon>Arthropoda</taxon>
        <taxon>Hexapoda</taxon>
        <taxon>Insecta</taxon>
        <taxon>Pterygota</taxon>
        <taxon>Neoptera</taxon>
        <taxon>Polyneoptera</taxon>
        <taxon>Dictyoptera</taxon>
        <taxon>Blattodea</taxon>
        <taxon>Blattoidea</taxon>
        <taxon>Termitoidae</taxon>
        <taxon>Rhinotermitidae</taxon>
        <taxon>Coptotermes</taxon>
    </lineage>
</organism>
<accession>R4V4D3</accession>
<dbReference type="EMBL" id="KC740889">
    <property type="protein sequence ID" value="AGM32713.1"/>
    <property type="molecule type" value="mRNA"/>
</dbReference>
<name>R4V4D3_COPFO</name>